<dbReference type="Gene3D" id="3.30.70.3400">
    <property type="match status" value="2"/>
</dbReference>
<dbReference type="InterPro" id="IPR027398">
    <property type="entry name" value="SecD-TM"/>
</dbReference>
<proteinExistence type="inferred from homology"/>
<dbReference type="InterPro" id="IPR022813">
    <property type="entry name" value="SecD/SecF_arch_bac"/>
</dbReference>
<dbReference type="PANTHER" id="PTHR30081">
    <property type="entry name" value="PROTEIN-EXPORT MEMBRANE PROTEIN SEC"/>
    <property type="match status" value="1"/>
</dbReference>
<dbReference type="SUPFAM" id="SSF82866">
    <property type="entry name" value="Multidrug efflux transporter AcrB transmembrane domain"/>
    <property type="match status" value="1"/>
</dbReference>
<dbReference type="Pfam" id="PF07549">
    <property type="entry name" value="Sec_GG"/>
    <property type="match status" value="1"/>
</dbReference>
<keyword evidence="4 9" id="KW-0812">Transmembrane</keyword>
<feature type="domain" description="Protein export membrane protein SecD/SecF C-terminal" evidence="10">
    <location>
        <begin position="445"/>
        <end position="602"/>
    </location>
</feature>
<dbReference type="Pfam" id="PF21760">
    <property type="entry name" value="SecD_1st"/>
    <property type="match status" value="1"/>
</dbReference>
<evidence type="ECO:0000256" key="8">
    <source>
        <dbReference type="ARBA" id="ARBA00023136"/>
    </source>
</evidence>
<dbReference type="Pfam" id="PF02355">
    <property type="entry name" value="SecD_SecF_C"/>
    <property type="match status" value="1"/>
</dbReference>
<comment type="caution">
    <text evidence="14">The sequence shown here is derived from an EMBL/GenBank/DDBJ whole genome shotgun (WGS) entry which is preliminary data.</text>
</comment>
<feature type="transmembrane region" description="Helical" evidence="9">
    <location>
        <begin position="556"/>
        <end position="577"/>
    </location>
</feature>
<keyword evidence="3 9" id="KW-1003">Cell membrane</keyword>
<dbReference type="InterPro" id="IPR054384">
    <property type="entry name" value="SecDF_P1_head"/>
</dbReference>
<comment type="similarity">
    <text evidence="9">Belongs to the SecD/SecF family. SecD subfamily.</text>
</comment>
<name>A0ABY2UGJ0_9GAMM</name>
<evidence type="ECO:0000256" key="2">
    <source>
        <dbReference type="ARBA" id="ARBA00022448"/>
    </source>
</evidence>
<reference evidence="14 15" key="1">
    <citation type="submission" date="2019-05" db="EMBL/GenBank/DDBJ databases">
        <title>Microbulbifer harenosus sp. nov., an alginate-degrading bacterium isolated from coastal sand.</title>
        <authorList>
            <person name="Huang H."/>
            <person name="Mo K."/>
            <person name="Bao S."/>
        </authorList>
    </citation>
    <scope>NUCLEOTIDE SEQUENCE [LARGE SCALE GENOMIC DNA]</scope>
    <source>
        <strain evidence="14 15">HB161719</strain>
    </source>
</reference>
<evidence type="ECO:0000256" key="9">
    <source>
        <dbReference type="HAMAP-Rule" id="MF_01463"/>
    </source>
</evidence>
<evidence type="ECO:0000256" key="4">
    <source>
        <dbReference type="ARBA" id="ARBA00022692"/>
    </source>
</evidence>
<accession>A0ABY2UGJ0</accession>
<evidence type="ECO:0000313" key="14">
    <source>
        <dbReference type="EMBL" id="TLM73645.1"/>
    </source>
</evidence>
<evidence type="ECO:0000256" key="7">
    <source>
        <dbReference type="ARBA" id="ARBA00023010"/>
    </source>
</evidence>
<keyword evidence="6 9" id="KW-1133">Transmembrane helix</keyword>
<sequence length="622" mass="68126">MNRYPLWKYLLILIIAGLGLLYAAPNLYRPDPAVQISGQSSALKVDQNVLSLAEKALDDAGIAYFGGEVQEKSVLLRLKSIEEQLPAKRAIQDALGYTEYVVALNLAPTTPEWLNRMGASPMKLGLDLAGGVHFLMEVDTNSIVKTNMEGYVSDVKSKLRAADARYRGVTLEGDREIVASFRNEELRSLGMRTLRKEFPTLQLTESGSGENLEIRATLSDQEIKQLEDYAVTQNLTTLRNRVNELGVAEPIVQRQGRNRIVVELPGVQDTAEAKRIIGKTANLEYRMEAKPDALVTNKEFFEYRNEQERAAYGGAWLERKVIISGERVTDARVGYDESGFPQVNITLDARGGEMMHRATWKNVGRRMGTLFVESRFTPEKQLDAEGNEIVVQKRTDDKKIISLATVQSPLGRQFRTTGLGSPAEAQELALLLRSGALAAPMYFVEERVIGPSLGADNIKVGVKSVQIGMLAVVLCMLIFYRVFGLAATIALTVNMVLLVAVMSILGATLTLPGIAGMVLTIGMAVDANVLIFSRIREELRNGLSPQSAISSGFDNAYSAIVDANITTLIVAVILYAIGSGPVQGFAVTLSIGILTSMFTAIMGTRALINLFYGGRRVQKLWI</sequence>
<dbReference type="InterPro" id="IPR048634">
    <property type="entry name" value="SecD_SecF_C"/>
</dbReference>
<feature type="domain" description="Protein translocase subunit SecDF P1" evidence="12">
    <location>
        <begin position="231"/>
        <end position="288"/>
    </location>
</feature>
<evidence type="ECO:0000259" key="11">
    <source>
        <dbReference type="Pfam" id="PF13721"/>
    </source>
</evidence>
<evidence type="ECO:0000259" key="12">
    <source>
        <dbReference type="Pfam" id="PF21760"/>
    </source>
</evidence>
<comment type="subcellular location">
    <subcellularLocation>
        <location evidence="1 9">Cell membrane</location>
        <topology evidence="1 9">Multi-pass membrane protein</topology>
    </subcellularLocation>
</comment>
<feature type="domain" description="SecD export protein N-terminal TM" evidence="11">
    <location>
        <begin position="1"/>
        <end position="104"/>
    </location>
</feature>
<dbReference type="InterPro" id="IPR005791">
    <property type="entry name" value="SecD"/>
</dbReference>
<dbReference type="Proteomes" id="UP000306791">
    <property type="component" value="Unassembled WGS sequence"/>
</dbReference>
<dbReference type="Gene3D" id="1.20.1640.10">
    <property type="entry name" value="Multidrug efflux transporter AcrB transmembrane domain"/>
    <property type="match status" value="1"/>
</dbReference>
<dbReference type="InterPro" id="IPR001036">
    <property type="entry name" value="Acrflvin-R"/>
</dbReference>
<dbReference type="Pfam" id="PF22599">
    <property type="entry name" value="SecDF_P1_head"/>
    <property type="match status" value="1"/>
</dbReference>
<feature type="transmembrane region" description="Helical" evidence="9">
    <location>
        <begin position="490"/>
        <end position="508"/>
    </location>
</feature>
<evidence type="ECO:0000259" key="13">
    <source>
        <dbReference type="Pfam" id="PF22599"/>
    </source>
</evidence>
<keyword evidence="2 9" id="KW-0813">Transport</keyword>
<organism evidence="14 15">
    <name type="scientific">Microbulbifer harenosus</name>
    <dbReference type="NCBI Taxonomy" id="2576840"/>
    <lineage>
        <taxon>Bacteria</taxon>
        <taxon>Pseudomonadati</taxon>
        <taxon>Pseudomonadota</taxon>
        <taxon>Gammaproteobacteria</taxon>
        <taxon>Cellvibrionales</taxon>
        <taxon>Microbulbiferaceae</taxon>
        <taxon>Microbulbifer</taxon>
    </lineage>
</organism>
<dbReference type="Pfam" id="PF13721">
    <property type="entry name" value="SecD-TM1"/>
    <property type="match status" value="1"/>
</dbReference>
<dbReference type="RefSeq" id="WP_138237274.1">
    <property type="nucleotide sequence ID" value="NZ_CP185860.1"/>
</dbReference>
<dbReference type="InterPro" id="IPR022646">
    <property type="entry name" value="SecD/SecF_CS"/>
</dbReference>
<keyword evidence="8 9" id="KW-0472">Membrane</keyword>
<dbReference type="NCBIfam" id="TIGR00916">
    <property type="entry name" value="2A0604s01"/>
    <property type="match status" value="1"/>
</dbReference>
<evidence type="ECO:0000256" key="1">
    <source>
        <dbReference type="ARBA" id="ARBA00004651"/>
    </source>
</evidence>
<comment type="function">
    <text evidence="9">Part of the Sec protein translocase complex. Interacts with the SecYEG preprotein conducting channel. SecDF uses the proton motive force (PMF) to complete protein translocation after the ATP-dependent function of SecA.</text>
</comment>
<comment type="subunit">
    <text evidence="9">Forms a complex with SecF. Part of the essential Sec protein translocation apparatus which comprises SecA, SecYEG and auxiliary proteins SecDF-YajC and YidC.</text>
</comment>
<evidence type="ECO:0000259" key="10">
    <source>
        <dbReference type="Pfam" id="PF02355"/>
    </source>
</evidence>
<dbReference type="HAMAP" id="MF_01463_B">
    <property type="entry name" value="SecD_B"/>
    <property type="match status" value="1"/>
</dbReference>
<dbReference type="InterPro" id="IPR048631">
    <property type="entry name" value="SecD_1st"/>
</dbReference>
<dbReference type="EMBL" id="VANI01000025">
    <property type="protein sequence ID" value="TLM73645.1"/>
    <property type="molecule type" value="Genomic_DNA"/>
</dbReference>
<dbReference type="InterPro" id="IPR055344">
    <property type="entry name" value="SecD_SecF_C_bact"/>
</dbReference>
<dbReference type="NCBIfam" id="TIGR01129">
    <property type="entry name" value="secD"/>
    <property type="match status" value="1"/>
</dbReference>
<feature type="transmembrane region" description="Helical" evidence="9">
    <location>
        <begin position="589"/>
        <end position="612"/>
    </location>
</feature>
<feature type="domain" description="SecDF P1 head subdomain" evidence="13">
    <location>
        <begin position="315"/>
        <end position="439"/>
    </location>
</feature>
<keyword evidence="7 9" id="KW-0811">Translocation</keyword>
<dbReference type="PRINTS" id="PR00702">
    <property type="entry name" value="ACRIFLAVINRP"/>
</dbReference>
<comment type="caution">
    <text evidence="9">Lacks conserved residue(s) required for the propagation of feature annotation.</text>
</comment>
<keyword evidence="15" id="KW-1185">Reference proteome</keyword>
<protein>
    <recommendedName>
        <fullName evidence="9">Protein translocase subunit SecD</fullName>
    </recommendedName>
</protein>
<dbReference type="Gene3D" id="3.30.1360.200">
    <property type="match status" value="1"/>
</dbReference>
<feature type="transmembrane region" description="Helical" evidence="9">
    <location>
        <begin position="465"/>
        <end position="483"/>
    </location>
</feature>
<gene>
    <name evidence="9 14" type="primary">secD</name>
    <name evidence="14" type="ORF">FDY93_18675</name>
</gene>
<keyword evidence="5 9" id="KW-0653">Protein transport</keyword>
<evidence type="ECO:0000256" key="3">
    <source>
        <dbReference type="ARBA" id="ARBA00022475"/>
    </source>
</evidence>
<evidence type="ECO:0000256" key="6">
    <source>
        <dbReference type="ARBA" id="ARBA00022989"/>
    </source>
</evidence>
<evidence type="ECO:0000256" key="5">
    <source>
        <dbReference type="ARBA" id="ARBA00022927"/>
    </source>
</evidence>
<evidence type="ECO:0000313" key="15">
    <source>
        <dbReference type="Proteomes" id="UP000306791"/>
    </source>
</evidence>
<dbReference type="PANTHER" id="PTHR30081:SF1">
    <property type="entry name" value="PROTEIN TRANSLOCASE SUBUNIT SECD"/>
    <property type="match status" value="1"/>
</dbReference>